<feature type="domain" description="FACT complex subunit SPT16 middle" evidence="15">
    <location>
        <begin position="535"/>
        <end position="695"/>
    </location>
</feature>
<dbReference type="GO" id="GO:0046872">
    <property type="term" value="F:metal ion binding"/>
    <property type="evidence" value="ECO:0007669"/>
    <property type="project" value="UniProtKB-KW"/>
</dbReference>
<evidence type="ECO:0000259" key="16">
    <source>
        <dbReference type="SMART" id="SM01287"/>
    </source>
</evidence>
<dbReference type="FunFam" id="2.30.29.210:FF:000001">
    <property type="entry name" value="FACT complex subunit spt16"/>
    <property type="match status" value="1"/>
</dbReference>
<comment type="function">
    <text evidence="12">Component of the FACT complex, a general chromatin factor that acts to reorganize nucleosomes. The FACT complex is involved in multiple processes that require DNA as a template such as mRNA elongation, DNA replication and DNA repair. During transcription elongation the FACT complex acts as a histone chaperone that both destabilizes and restores nucleosomal structure. It facilitates the passage of RNA polymerase II and transcription by promoting the dissociation of one histone H2A-H2B dimer from the nucleosome, then subsequently promotes the reestablishment of the nucleosome following the passage of RNA polymerase II.</text>
</comment>
<evidence type="ECO:0000313" key="18">
    <source>
        <dbReference type="Proteomes" id="UP000075886"/>
    </source>
</evidence>
<reference evidence="18" key="1">
    <citation type="submission" date="2014-01" db="EMBL/GenBank/DDBJ databases">
        <title>The Genome Sequence of Anopheles farauti FAR1 (V2).</title>
        <authorList>
            <consortium name="The Broad Institute Genomics Platform"/>
            <person name="Neafsey D.E."/>
            <person name="Besansky N."/>
            <person name="Howell P."/>
            <person name="Walton C."/>
            <person name="Young S.K."/>
            <person name="Zeng Q."/>
            <person name="Gargeya S."/>
            <person name="Fitzgerald M."/>
            <person name="Haas B."/>
            <person name="Abouelleil A."/>
            <person name="Allen A.W."/>
            <person name="Alvarado L."/>
            <person name="Arachchi H.M."/>
            <person name="Berlin A.M."/>
            <person name="Chapman S.B."/>
            <person name="Gainer-Dewar J."/>
            <person name="Goldberg J."/>
            <person name="Griggs A."/>
            <person name="Gujja S."/>
            <person name="Hansen M."/>
            <person name="Howarth C."/>
            <person name="Imamovic A."/>
            <person name="Ireland A."/>
            <person name="Larimer J."/>
            <person name="McCowan C."/>
            <person name="Murphy C."/>
            <person name="Pearson M."/>
            <person name="Poon T.W."/>
            <person name="Priest M."/>
            <person name="Roberts A."/>
            <person name="Saif S."/>
            <person name="Shea T."/>
            <person name="Sisk P."/>
            <person name="Sykes S."/>
            <person name="Wortman J."/>
            <person name="Nusbaum C."/>
            <person name="Birren B."/>
        </authorList>
    </citation>
    <scope>NUCLEOTIDE SEQUENCE [LARGE SCALE GENOMIC DNA]</scope>
    <source>
        <strain evidence="18">FAR1</strain>
    </source>
</reference>
<accession>A0A182QXD3</accession>
<dbReference type="InterPro" id="IPR013953">
    <property type="entry name" value="FACT_SPT16_M"/>
</dbReference>
<feature type="region of interest" description="Disordered" evidence="13">
    <location>
        <begin position="923"/>
        <end position="1037"/>
    </location>
</feature>
<feature type="region of interest" description="Disordered" evidence="13">
    <location>
        <begin position="437"/>
        <end position="485"/>
    </location>
</feature>
<keyword evidence="5" id="KW-0479">Metal-binding</keyword>
<dbReference type="PANTHER" id="PTHR13980:SF15">
    <property type="entry name" value="FACT COMPLEX SUBUNIT SPT16"/>
    <property type="match status" value="1"/>
</dbReference>
<comment type="subunit">
    <text evidence="12">Component of the FACT complex.</text>
</comment>
<dbReference type="InterPro" id="IPR000994">
    <property type="entry name" value="Pept_M24"/>
</dbReference>
<dbReference type="Pfam" id="PF08644">
    <property type="entry name" value="SPT16"/>
    <property type="match status" value="1"/>
</dbReference>
<dbReference type="Pfam" id="PF13359">
    <property type="entry name" value="DDE_Tnp_4"/>
    <property type="match status" value="1"/>
</dbReference>
<dbReference type="GO" id="GO:0032786">
    <property type="term" value="P:positive regulation of DNA-templated transcription, elongation"/>
    <property type="evidence" value="ECO:0007669"/>
    <property type="project" value="UniProtKB-ARBA"/>
</dbReference>
<feature type="domain" description="FACT complex subunit SPT16 N-terminal lobe" evidence="14">
    <location>
        <begin position="6"/>
        <end position="169"/>
    </location>
</feature>
<dbReference type="VEuPathDB" id="VectorBase:AFAF018768"/>
<feature type="compositionally biased region" description="Basic and acidic residues" evidence="13">
    <location>
        <begin position="989"/>
        <end position="1018"/>
    </location>
</feature>
<dbReference type="Pfam" id="PF21091">
    <property type="entry name" value="SPT16_C"/>
    <property type="match status" value="1"/>
</dbReference>
<keyword evidence="18" id="KW-1185">Reference proteome</keyword>
<dbReference type="GO" id="GO:0006260">
    <property type="term" value="P:DNA replication"/>
    <property type="evidence" value="ECO:0007669"/>
    <property type="project" value="UniProtKB-KW"/>
</dbReference>
<dbReference type="EnsemblMetazoa" id="AFAF018768-RA">
    <property type="protein sequence ID" value="AFAF018768-PA"/>
    <property type="gene ID" value="AFAF018768"/>
</dbReference>
<keyword evidence="7 12" id="KW-0805">Transcription regulation</keyword>
<dbReference type="Gene3D" id="2.30.29.150">
    <property type="match status" value="1"/>
</dbReference>
<dbReference type="GO" id="GO:0035101">
    <property type="term" value="C:FACT complex"/>
    <property type="evidence" value="ECO:0007669"/>
    <property type="project" value="UniProtKB-UniRule"/>
</dbReference>
<keyword evidence="6 12" id="KW-0227">DNA damage</keyword>
<dbReference type="InterPro" id="IPR036005">
    <property type="entry name" value="Creatinase/aminopeptidase-like"/>
</dbReference>
<sequence>MSNIVLDKDCFFRRIKRLYANWKDPEFTHDDSLSKVDCIMTAVGVDEETFYSKSTSLQTWLFGYELTDTISLFCDNAILFLTSKKKIEFLKQIEKDPEDGLPPIRLLVRDKNDKDKANYEKLYEAMKASKSGKTVGVFTKDNFPGEFCENWRAFLKEKHLTNVDISVPIGYIMCPKEDSELLTIKKACLVTIDVFNKYLKDHIMEIIDADKKVKHVKLAEGVESALTDKKYVSGVDTNQLDMCYPAIIQSGGNYSLKFSAFSDKNYLHFGSIICALGARYKSYCSNIVRTLLVNPTDTIQKHYNFLLNLEEELLKSLIPGKRLSDVYDIGLEYAKKEEPKLVDKLTKTFGFATGLEFRENSMTIGPKCVAVLKKGMVFSLNVGLAGLENPGASDKESKVYALFVGDTVLVGDDATPATVLTQSKKKIKNIGIFLKDDDEDDEEEEEKDTEQAPEILGRSGKRSTVLESKLRNEQSSEEKRKQHQKELAIALNEKAKERLAKQAGGKEAEKVRKSTVSYKSVNQMPREPEVKELKLYVDRKYETVIMPIFGVPVPFHISTIKNISQSVEGDYTYLRINFFHPGATMGRNESGMYPNPDATFVKEVTYRSTNTKEPGEIAAPSSNLNTAFRLIKEVQKRFKTREAEEREKEDLVKQDTLVMSQNKGNPKLKDLYIRPNIVSKRMTGSLEAHVNGFRYTSVRGDKVDILYNNIKSGFFQPCDGEMIILLHFHLKHAIMFGKKKHLDVQFYTEVGEITTDLGKHQHMHDRDDLAAEQAERELRHKLKTAFKSFCEKVEMMTKQQIEFDTPFRELGFPGAPFRSTVLLQPTSGSLVNLTEWPPFVITLEDVELVHFERVQFHLRNFDMIFVFKNYQQKIAMVNAIPMNMLDHVKEWLNSCDIRYSEGIQSLNWAKIMKTITDDPEGFFDSGGWTFLDPESEGEGEANSETEDEEDDAYEPTDDDDEEESDSEDYSEASEDDDSGSEEDLGSDEESGKDWSDLEREAAEEDRNREKDDYDDRNSSKKRSHHSEESESDHEEELELIPKGISKESFEKHFHVSLEVFEYLYDAVVRKISSADGPSAYEKLTATLRYLTTGTCTSDTCAGGYVAMPRRTFLDVFPDTISALQETFFERLVTLDLRDDEQREGERHFAKRFNITRVTLCAFVTHIEIAEPETDRHLFYYKHGSYSLKALMICDYKKRIRYVNPRFCGALHDTHMWNSADADGLFEEQYMNGNTSFRVLANSLYPAKPWLVTPKIDVVPGTADATFNINHERALTATATATINLLKDRFRCLLGKPAIPFEPKECMQIINVCCLLHNICIEHSLPEVRETDVDGL</sequence>
<comment type="cofactor">
    <cofactor evidence="1">
        <name>a divalent metal cation</name>
        <dbReference type="ChEBI" id="CHEBI:60240"/>
    </cofactor>
</comment>
<evidence type="ECO:0000256" key="8">
    <source>
        <dbReference type="ARBA" id="ARBA00023054"/>
    </source>
</evidence>
<evidence type="ECO:0000259" key="15">
    <source>
        <dbReference type="SMART" id="SM01286"/>
    </source>
</evidence>
<protein>
    <recommendedName>
        <fullName evidence="12">FACT complex subunit</fullName>
    </recommendedName>
</protein>
<organism evidence="17 18">
    <name type="scientific">Anopheles farauti</name>
    <dbReference type="NCBI Taxonomy" id="69004"/>
    <lineage>
        <taxon>Eukaryota</taxon>
        <taxon>Metazoa</taxon>
        <taxon>Ecdysozoa</taxon>
        <taxon>Arthropoda</taxon>
        <taxon>Hexapoda</taxon>
        <taxon>Insecta</taxon>
        <taxon>Pterygota</taxon>
        <taxon>Neoptera</taxon>
        <taxon>Endopterygota</taxon>
        <taxon>Diptera</taxon>
        <taxon>Nematocera</taxon>
        <taxon>Culicoidea</taxon>
        <taxon>Culicidae</taxon>
        <taxon>Anophelinae</taxon>
        <taxon>Anopheles</taxon>
    </lineage>
</organism>
<evidence type="ECO:0000256" key="5">
    <source>
        <dbReference type="ARBA" id="ARBA00022723"/>
    </source>
</evidence>
<keyword evidence="4 12" id="KW-0235">DNA replication</keyword>
<dbReference type="CDD" id="cd01091">
    <property type="entry name" value="CDC68-like"/>
    <property type="match status" value="1"/>
</dbReference>
<dbReference type="InterPro" id="IPR011993">
    <property type="entry name" value="PH-like_dom_sf"/>
</dbReference>
<dbReference type="InterPro" id="IPR056595">
    <property type="entry name" value="Fact-SPT16_PH"/>
</dbReference>
<keyword evidence="3 12" id="KW-0158">Chromosome</keyword>
<dbReference type="Gene3D" id="3.40.350.10">
    <property type="entry name" value="Creatinase/prolidase N-terminal domain"/>
    <property type="match status" value="1"/>
</dbReference>
<reference evidence="17" key="2">
    <citation type="submission" date="2020-05" db="UniProtKB">
        <authorList>
            <consortium name="EnsemblMetazoa"/>
        </authorList>
    </citation>
    <scope>IDENTIFICATION</scope>
    <source>
        <strain evidence="17">FAR1</strain>
    </source>
</reference>
<evidence type="ECO:0000256" key="12">
    <source>
        <dbReference type="RuleBase" id="RU367052"/>
    </source>
</evidence>
<keyword evidence="9 12" id="KW-0804">Transcription</keyword>
<dbReference type="SMART" id="SM01287">
    <property type="entry name" value="Rtt106"/>
    <property type="match status" value="1"/>
</dbReference>
<evidence type="ECO:0000256" key="3">
    <source>
        <dbReference type="ARBA" id="ARBA00022454"/>
    </source>
</evidence>
<dbReference type="InterPro" id="IPR027806">
    <property type="entry name" value="HARBI1_dom"/>
</dbReference>
<evidence type="ECO:0000256" key="10">
    <source>
        <dbReference type="ARBA" id="ARBA00023204"/>
    </source>
</evidence>
<dbReference type="Gene3D" id="2.30.29.210">
    <property type="entry name" value="FACT complex subunit Spt16p/Cdc68p"/>
    <property type="match status" value="1"/>
</dbReference>
<comment type="similarity">
    <text evidence="2 12">Belongs to the peptidase M24 family. SPT16 subfamily.</text>
</comment>
<dbReference type="Pfam" id="PF14826">
    <property type="entry name" value="FACT-Spt16_Nlob"/>
    <property type="match status" value="1"/>
</dbReference>
<dbReference type="InterPro" id="IPR040258">
    <property type="entry name" value="Spt16"/>
</dbReference>
<dbReference type="PANTHER" id="PTHR13980">
    <property type="entry name" value="CDC68 RELATED"/>
    <property type="match status" value="1"/>
</dbReference>
<dbReference type="FunFam" id="3.90.230.10:FF:000005">
    <property type="entry name" value="FACT complex subunit spt16"/>
    <property type="match status" value="1"/>
</dbReference>
<evidence type="ECO:0000259" key="14">
    <source>
        <dbReference type="SMART" id="SM01285"/>
    </source>
</evidence>
<proteinExistence type="inferred from homology"/>
<evidence type="ECO:0000256" key="7">
    <source>
        <dbReference type="ARBA" id="ARBA00023015"/>
    </source>
</evidence>
<evidence type="ECO:0000256" key="1">
    <source>
        <dbReference type="ARBA" id="ARBA00001968"/>
    </source>
</evidence>
<evidence type="ECO:0000256" key="2">
    <source>
        <dbReference type="ARBA" id="ARBA00010779"/>
    </source>
</evidence>
<dbReference type="Pfam" id="PF08512">
    <property type="entry name" value="Rttp106-like_middle"/>
    <property type="match status" value="1"/>
</dbReference>
<keyword evidence="10 12" id="KW-0234">DNA repair</keyword>
<dbReference type="Gene3D" id="2.30.29.30">
    <property type="entry name" value="Pleckstrin-homology domain (PH domain)/Phosphotyrosine-binding domain (PTB)"/>
    <property type="match status" value="1"/>
</dbReference>
<dbReference type="Gene3D" id="3.90.230.10">
    <property type="entry name" value="Creatinase/methionine aminopeptidase superfamily"/>
    <property type="match status" value="1"/>
</dbReference>
<dbReference type="InterPro" id="IPR033825">
    <property type="entry name" value="Spt16_M24"/>
</dbReference>
<evidence type="ECO:0000256" key="13">
    <source>
        <dbReference type="SAM" id="MobiDB-lite"/>
    </source>
</evidence>
<evidence type="ECO:0000256" key="4">
    <source>
        <dbReference type="ARBA" id="ARBA00022705"/>
    </source>
</evidence>
<name>A0A182QXD3_9DIPT</name>
<dbReference type="InterPro" id="IPR029149">
    <property type="entry name" value="Creatin/AminoP/Spt16_N"/>
</dbReference>
<dbReference type="FunFam" id="3.40.350.10:FF:000005">
    <property type="entry name" value="SPT16 homolog, facilitates chromatin-remodeling subunit"/>
    <property type="match status" value="1"/>
</dbReference>
<dbReference type="FunFam" id="2.30.29.30:FF:000017">
    <property type="entry name" value="FACT complex subunit SPT16"/>
    <property type="match status" value="1"/>
</dbReference>
<dbReference type="SMART" id="SM01286">
    <property type="entry name" value="SPT16"/>
    <property type="match status" value="1"/>
</dbReference>
<feature type="compositionally biased region" description="Acidic residues" evidence="13">
    <location>
        <begin position="933"/>
        <end position="988"/>
    </location>
</feature>
<dbReference type="GO" id="GO:0006281">
    <property type="term" value="P:DNA repair"/>
    <property type="evidence" value="ECO:0007669"/>
    <property type="project" value="UniProtKB-UniRule"/>
</dbReference>
<evidence type="ECO:0000256" key="9">
    <source>
        <dbReference type="ARBA" id="ARBA00023163"/>
    </source>
</evidence>
<evidence type="ECO:0000313" key="17">
    <source>
        <dbReference type="EnsemblMetazoa" id="AFAF018768-PA"/>
    </source>
</evidence>
<dbReference type="GO" id="GO:0031491">
    <property type="term" value="F:nucleosome binding"/>
    <property type="evidence" value="ECO:0007669"/>
    <property type="project" value="TreeGrafter"/>
</dbReference>
<dbReference type="SMART" id="SM01285">
    <property type="entry name" value="FACT-Spt16_Nlob"/>
    <property type="match status" value="1"/>
</dbReference>
<dbReference type="Pfam" id="PF00557">
    <property type="entry name" value="Peptidase_M24"/>
    <property type="match status" value="1"/>
</dbReference>
<dbReference type="FunFam" id="2.30.29.150:FF:000003">
    <property type="entry name" value="FACT complex subunit SPT16"/>
    <property type="match status" value="1"/>
</dbReference>
<dbReference type="InterPro" id="IPR013719">
    <property type="entry name" value="RTT106/SPT16-like_middle_dom"/>
</dbReference>
<keyword evidence="8" id="KW-0175">Coiled coil</keyword>
<dbReference type="InterPro" id="IPR048969">
    <property type="entry name" value="FACT_SPT16_C"/>
</dbReference>
<feature type="domain" description="Histone chaperone RTT106/FACT complex subunit SPT16-like middle" evidence="16">
    <location>
        <begin position="812"/>
        <end position="902"/>
    </location>
</feature>
<dbReference type="EMBL" id="AXCN02000568">
    <property type="status" value="NOT_ANNOTATED_CDS"/>
    <property type="molecule type" value="Genomic_DNA"/>
</dbReference>
<dbReference type="STRING" id="69004.A0A182QXD3"/>
<evidence type="ECO:0000256" key="6">
    <source>
        <dbReference type="ARBA" id="ARBA00022763"/>
    </source>
</evidence>
<dbReference type="InterPro" id="IPR029148">
    <property type="entry name" value="FACT-SPT16_Nlobe"/>
</dbReference>
<dbReference type="SUPFAM" id="SSF55920">
    <property type="entry name" value="Creatinase/aminopeptidase"/>
    <property type="match status" value="1"/>
</dbReference>
<dbReference type="Pfam" id="PF24824">
    <property type="entry name" value="PH_SPT16"/>
    <property type="match status" value="1"/>
</dbReference>
<comment type="subcellular location">
    <subcellularLocation>
        <location evidence="12">Nucleus</location>
    </subcellularLocation>
    <subcellularLocation>
        <location evidence="12">Chromosome</location>
    </subcellularLocation>
</comment>
<dbReference type="Proteomes" id="UP000075886">
    <property type="component" value="Unassembled WGS sequence"/>
</dbReference>
<evidence type="ECO:0000256" key="11">
    <source>
        <dbReference type="ARBA" id="ARBA00023242"/>
    </source>
</evidence>
<feature type="compositionally biased region" description="Acidic residues" evidence="13">
    <location>
        <begin position="437"/>
        <end position="448"/>
    </location>
</feature>
<keyword evidence="11 12" id="KW-0539">Nucleus</keyword>
<dbReference type="GO" id="GO:0006368">
    <property type="term" value="P:transcription elongation by RNA polymerase II"/>
    <property type="evidence" value="ECO:0007669"/>
    <property type="project" value="TreeGrafter"/>
</dbReference>
<feature type="compositionally biased region" description="Basic and acidic residues" evidence="13">
    <location>
        <begin position="468"/>
        <end position="485"/>
    </location>
</feature>